<accession>A0A3D2X212</accession>
<reference evidence="1 2" key="1">
    <citation type="journal article" date="2018" name="Nat. Biotechnol.">
        <title>A standardized bacterial taxonomy based on genome phylogeny substantially revises the tree of life.</title>
        <authorList>
            <person name="Parks D.H."/>
            <person name="Chuvochina M."/>
            <person name="Waite D.W."/>
            <person name="Rinke C."/>
            <person name="Skarshewski A."/>
            <person name="Chaumeil P.A."/>
            <person name="Hugenholtz P."/>
        </authorList>
    </citation>
    <scope>NUCLEOTIDE SEQUENCE [LARGE SCALE GENOMIC DNA]</scope>
    <source>
        <strain evidence="1">UBA11728</strain>
    </source>
</reference>
<dbReference type="AlphaFoldDB" id="A0A3D2X212"/>
<proteinExistence type="predicted"/>
<protein>
    <submittedName>
        <fullName evidence="1">Uncharacterized protein</fullName>
    </submittedName>
</protein>
<dbReference type="Proteomes" id="UP000262969">
    <property type="component" value="Unassembled WGS sequence"/>
</dbReference>
<evidence type="ECO:0000313" key="1">
    <source>
        <dbReference type="EMBL" id="HCL01160.1"/>
    </source>
</evidence>
<comment type="caution">
    <text evidence="1">The sequence shown here is derived from an EMBL/GenBank/DDBJ whole genome shotgun (WGS) entry which is preliminary data.</text>
</comment>
<gene>
    <name evidence="1" type="ORF">DHW61_01895</name>
</gene>
<evidence type="ECO:0000313" key="2">
    <source>
        <dbReference type="Proteomes" id="UP000262969"/>
    </source>
</evidence>
<organism evidence="1 2">
    <name type="scientific">Lachnoclostridium phytofermentans</name>
    <dbReference type="NCBI Taxonomy" id="66219"/>
    <lineage>
        <taxon>Bacteria</taxon>
        <taxon>Bacillati</taxon>
        <taxon>Bacillota</taxon>
        <taxon>Clostridia</taxon>
        <taxon>Lachnospirales</taxon>
        <taxon>Lachnospiraceae</taxon>
    </lineage>
</organism>
<sequence>MATRNWDVLTDMILNFNIGRLLIFMDNYGRGIPDKIRITKFGVDGPATTARLYYDGNFFTYVVDDTRYTNGEFYTYYGHEMTVKKRYLDYNEIAIDYNLISSDGKEIPILIIWAGLKPQII</sequence>
<name>A0A3D2X212_9FIRM</name>
<dbReference type="EMBL" id="DPVV01000069">
    <property type="protein sequence ID" value="HCL01160.1"/>
    <property type="molecule type" value="Genomic_DNA"/>
</dbReference>